<dbReference type="AlphaFoldDB" id="A0A562UG51"/>
<dbReference type="EMBL" id="VLLI01000001">
    <property type="protein sequence ID" value="TWJ04816.1"/>
    <property type="molecule type" value="Genomic_DNA"/>
</dbReference>
<evidence type="ECO:0000313" key="2">
    <source>
        <dbReference type="Proteomes" id="UP000317010"/>
    </source>
</evidence>
<organism evidence="1 2">
    <name type="scientific">Mucilaginibacter frigoritolerans</name>
    <dbReference type="NCBI Taxonomy" id="652788"/>
    <lineage>
        <taxon>Bacteria</taxon>
        <taxon>Pseudomonadati</taxon>
        <taxon>Bacteroidota</taxon>
        <taxon>Sphingobacteriia</taxon>
        <taxon>Sphingobacteriales</taxon>
        <taxon>Sphingobacteriaceae</taxon>
        <taxon>Mucilaginibacter</taxon>
    </lineage>
</organism>
<keyword evidence="2" id="KW-1185">Reference proteome</keyword>
<comment type="caution">
    <text evidence="1">The sequence shown here is derived from an EMBL/GenBank/DDBJ whole genome shotgun (WGS) entry which is preliminary data.</text>
</comment>
<gene>
    <name evidence="1" type="ORF">JN11_00539</name>
</gene>
<proteinExistence type="predicted"/>
<reference evidence="1 2" key="1">
    <citation type="submission" date="2019-07" db="EMBL/GenBank/DDBJ databases">
        <title>Genomic Encyclopedia of Archaeal and Bacterial Type Strains, Phase II (KMG-II): from individual species to whole genera.</title>
        <authorList>
            <person name="Goeker M."/>
        </authorList>
    </citation>
    <scope>NUCLEOTIDE SEQUENCE [LARGE SCALE GENOMIC DNA]</scope>
    <source>
        <strain evidence="1 2">ATCC BAA-1854</strain>
    </source>
</reference>
<dbReference type="Proteomes" id="UP000317010">
    <property type="component" value="Unassembled WGS sequence"/>
</dbReference>
<evidence type="ECO:0000313" key="1">
    <source>
        <dbReference type="EMBL" id="TWJ04816.1"/>
    </source>
</evidence>
<accession>A0A562UG51</accession>
<dbReference type="SUPFAM" id="SSF82185">
    <property type="entry name" value="Histone H3 K4-specific methyltransferase SET7/9 N-terminal domain"/>
    <property type="match status" value="1"/>
</dbReference>
<sequence length="217" mass="25378">MPRCFAQETIERNNRLTDSVTETFEVLKSNKDIKQGLYRALFKHKTLVATGNYTNDKKTGIWNFYKPDSKLVQRFNYDKNEVIFESGLDTLYDVHYLIDQKIEDTDTITRPLKIGGVYYGLIPYMTAFQVPFDTFEINTDNYDAVIELLVSPLGRLADYKIHIFSDYYKYKQVFSLDVNLFSEEDRQFVPATLNSKPILSRIIIKCFVTSKGKLDFY</sequence>
<dbReference type="Gene3D" id="2.20.110.10">
    <property type="entry name" value="Histone H3 K4-specific methyltransferase SET7/9 N-terminal domain"/>
    <property type="match status" value="1"/>
</dbReference>
<protein>
    <submittedName>
        <fullName evidence="1">Uncharacterized protein</fullName>
    </submittedName>
</protein>
<name>A0A562UG51_9SPHI</name>